<feature type="chain" id="PRO_5012860394" description="CopC domain-containing protein" evidence="5">
    <location>
        <begin position="29"/>
        <end position="192"/>
    </location>
</feature>
<gene>
    <name evidence="7" type="ORF">CAQU_07150</name>
</gene>
<dbReference type="Gene3D" id="2.60.40.1220">
    <property type="match status" value="1"/>
</dbReference>
<dbReference type="InterPro" id="IPR007348">
    <property type="entry name" value="CopC_dom"/>
</dbReference>
<accession>A0A1L7CGD6</accession>
<evidence type="ECO:0000256" key="4">
    <source>
        <dbReference type="SAM" id="Phobius"/>
    </source>
</evidence>
<dbReference type="Proteomes" id="UP000185478">
    <property type="component" value="Chromosome"/>
</dbReference>
<dbReference type="InterPro" id="IPR014756">
    <property type="entry name" value="Ig_E-set"/>
</dbReference>
<dbReference type="OrthoDB" id="5242236at2"/>
<evidence type="ECO:0000256" key="5">
    <source>
        <dbReference type="SAM" id="SignalP"/>
    </source>
</evidence>
<evidence type="ECO:0000313" key="7">
    <source>
        <dbReference type="EMBL" id="APT84884.1"/>
    </source>
</evidence>
<keyword evidence="4" id="KW-0472">Membrane</keyword>
<dbReference type="STRING" id="1431546.CAQU_07150"/>
<dbReference type="GO" id="GO:0005507">
    <property type="term" value="F:copper ion binding"/>
    <property type="evidence" value="ECO:0007669"/>
    <property type="project" value="InterPro"/>
</dbReference>
<feature type="region of interest" description="Disordered" evidence="3">
    <location>
        <begin position="129"/>
        <end position="159"/>
    </location>
</feature>
<evidence type="ECO:0000256" key="1">
    <source>
        <dbReference type="ARBA" id="ARBA00022729"/>
    </source>
</evidence>
<dbReference type="SUPFAM" id="SSF81296">
    <property type="entry name" value="E set domains"/>
    <property type="match status" value="1"/>
</dbReference>
<evidence type="ECO:0000256" key="3">
    <source>
        <dbReference type="SAM" id="MobiDB-lite"/>
    </source>
</evidence>
<dbReference type="GO" id="GO:0046688">
    <property type="term" value="P:response to copper ion"/>
    <property type="evidence" value="ECO:0007669"/>
    <property type="project" value="InterPro"/>
</dbReference>
<reference evidence="7 8" key="1">
    <citation type="submission" date="2014-08" db="EMBL/GenBank/DDBJ databases">
        <title>Complete genome sequence of Corynebacterium aquilae S-613T(T) (=DSM 44791(T)), isolated from the choana of a healthy golden eagle.</title>
        <authorList>
            <person name="Ruckert C."/>
            <person name="Albersmeier A."/>
            <person name="Winkler A."/>
            <person name="Kalinowski J."/>
        </authorList>
    </citation>
    <scope>NUCLEOTIDE SEQUENCE [LARGE SCALE GENOMIC DNA]</scope>
    <source>
        <strain evidence="7 8">S-613</strain>
    </source>
</reference>
<keyword evidence="1 5" id="KW-0732">Signal</keyword>
<feature type="transmembrane region" description="Helical" evidence="4">
    <location>
        <begin position="167"/>
        <end position="186"/>
    </location>
</feature>
<feature type="signal peptide" evidence="5">
    <location>
        <begin position="1"/>
        <end position="28"/>
    </location>
</feature>
<feature type="domain" description="CopC" evidence="6">
    <location>
        <begin position="29"/>
        <end position="125"/>
    </location>
</feature>
<dbReference type="RefSeq" id="WP_075726416.1">
    <property type="nucleotide sequence ID" value="NZ_CP009245.1"/>
</dbReference>
<dbReference type="EMBL" id="CP009245">
    <property type="protein sequence ID" value="APT84884.1"/>
    <property type="molecule type" value="Genomic_DNA"/>
</dbReference>
<evidence type="ECO:0000259" key="6">
    <source>
        <dbReference type="Pfam" id="PF04234"/>
    </source>
</evidence>
<sequence>MNHRLARAIVTPVCAVGLVCALAPQVYAHDVVVGGNPANGETVSQFPHSITLEFSGIPQGNFNTLAVSDADSGTVLYSGQPELDKQNVTLNVPEDINPGPGSYVVGFQITSSDGHATRGKTTFTVAPQPSEQAAAGASSAPATPTTSPTAAETEAAPQAADSNKSTWLWAGVAVACALVATAALSLTKNRKG</sequence>
<dbReference type="InterPro" id="IPR014755">
    <property type="entry name" value="Cu-Rt/internalin_Ig-like"/>
</dbReference>
<keyword evidence="4" id="KW-1133">Transmembrane helix</keyword>
<evidence type="ECO:0000256" key="2">
    <source>
        <dbReference type="ARBA" id="ARBA00023008"/>
    </source>
</evidence>
<dbReference type="GO" id="GO:0042597">
    <property type="term" value="C:periplasmic space"/>
    <property type="evidence" value="ECO:0007669"/>
    <property type="project" value="InterPro"/>
</dbReference>
<protein>
    <recommendedName>
        <fullName evidence="6">CopC domain-containing protein</fullName>
    </recommendedName>
</protein>
<organism evidence="7 8">
    <name type="scientific">Corynebacterium aquilae DSM 44791</name>
    <dbReference type="NCBI Taxonomy" id="1431546"/>
    <lineage>
        <taxon>Bacteria</taxon>
        <taxon>Bacillati</taxon>
        <taxon>Actinomycetota</taxon>
        <taxon>Actinomycetes</taxon>
        <taxon>Mycobacteriales</taxon>
        <taxon>Corynebacteriaceae</taxon>
        <taxon>Corynebacterium</taxon>
    </lineage>
</organism>
<keyword evidence="2" id="KW-0186">Copper</keyword>
<dbReference type="KEGG" id="caqu:CAQU_07150"/>
<dbReference type="AlphaFoldDB" id="A0A1L7CGD6"/>
<keyword evidence="4" id="KW-0812">Transmembrane</keyword>
<dbReference type="Pfam" id="PF04234">
    <property type="entry name" value="CopC"/>
    <property type="match status" value="1"/>
</dbReference>
<evidence type="ECO:0000313" key="8">
    <source>
        <dbReference type="Proteomes" id="UP000185478"/>
    </source>
</evidence>
<keyword evidence="8" id="KW-1185">Reference proteome</keyword>
<name>A0A1L7CGD6_9CORY</name>
<proteinExistence type="predicted"/>